<dbReference type="InterPro" id="IPR008266">
    <property type="entry name" value="Tyr_kinase_AS"/>
</dbReference>
<dbReference type="EC" id="2.7.10.2" evidence="13"/>
<comment type="caution">
    <text evidence="17">The sequence shown here is derived from an EMBL/GenBank/DDBJ whole genome shotgun (WGS) entry which is preliminary data.</text>
</comment>
<dbReference type="Gene3D" id="1.10.510.10">
    <property type="entry name" value="Transferase(Phosphotransferase) domain 1"/>
    <property type="match status" value="1"/>
</dbReference>
<dbReference type="InterPro" id="IPR000980">
    <property type="entry name" value="SH2"/>
</dbReference>
<evidence type="ECO:0000313" key="18">
    <source>
        <dbReference type="Proteomes" id="UP000324632"/>
    </source>
</evidence>
<feature type="domain" description="SH2" evidence="14">
    <location>
        <begin position="121"/>
        <end position="214"/>
    </location>
</feature>
<dbReference type="Pfam" id="PF00017">
    <property type="entry name" value="SH2"/>
    <property type="match status" value="1"/>
</dbReference>
<evidence type="ECO:0000313" key="17">
    <source>
        <dbReference type="EMBL" id="KAA0710822.1"/>
    </source>
</evidence>
<evidence type="ECO:0000256" key="11">
    <source>
        <dbReference type="PROSITE-ProRule" id="PRU00192"/>
    </source>
</evidence>
<dbReference type="SMART" id="SM00326">
    <property type="entry name" value="SH3"/>
    <property type="match status" value="1"/>
</dbReference>
<dbReference type="PROSITE" id="PS00107">
    <property type="entry name" value="PROTEIN_KINASE_ATP"/>
    <property type="match status" value="1"/>
</dbReference>
<name>A0A5A9NLA0_9TELE</name>
<evidence type="ECO:0000256" key="13">
    <source>
        <dbReference type="RuleBase" id="RU362096"/>
    </source>
</evidence>
<dbReference type="Gene3D" id="3.30.505.10">
    <property type="entry name" value="SH2 domain"/>
    <property type="match status" value="1"/>
</dbReference>
<evidence type="ECO:0000259" key="15">
    <source>
        <dbReference type="PROSITE" id="PS50002"/>
    </source>
</evidence>
<evidence type="ECO:0000256" key="6">
    <source>
        <dbReference type="ARBA" id="ARBA00022840"/>
    </source>
</evidence>
<dbReference type="InterPro" id="IPR017441">
    <property type="entry name" value="Protein_kinase_ATP_BS"/>
</dbReference>
<evidence type="ECO:0000259" key="16">
    <source>
        <dbReference type="PROSITE" id="PS50011"/>
    </source>
</evidence>
<feature type="binding site" evidence="12">
    <location>
        <position position="266"/>
    </location>
    <ligand>
        <name>ATP</name>
        <dbReference type="ChEBI" id="CHEBI:30616"/>
    </ligand>
</feature>
<dbReference type="Pfam" id="PF07653">
    <property type="entry name" value="SH3_2"/>
    <property type="match status" value="1"/>
</dbReference>
<dbReference type="InterPro" id="IPR000719">
    <property type="entry name" value="Prot_kinase_dom"/>
</dbReference>
<dbReference type="SUPFAM" id="SSF55550">
    <property type="entry name" value="SH2 domain"/>
    <property type="match status" value="1"/>
</dbReference>
<dbReference type="InterPro" id="IPR050198">
    <property type="entry name" value="Non-receptor_tyrosine_kinases"/>
</dbReference>
<dbReference type="InterPro" id="IPR011009">
    <property type="entry name" value="Kinase-like_dom_sf"/>
</dbReference>
<organism evidence="17 18">
    <name type="scientific">Triplophysa tibetana</name>
    <dbReference type="NCBI Taxonomy" id="1572043"/>
    <lineage>
        <taxon>Eukaryota</taxon>
        <taxon>Metazoa</taxon>
        <taxon>Chordata</taxon>
        <taxon>Craniata</taxon>
        <taxon>Vertebrata</taxon>
        <taxon>Euteleostomi</taxon>
        <taxon>Actinopterygii</taxon>
        <taxon>Neopterygii</taxon>
        <taxon>Teleostei</taxon>
        <taxon>Ostariophysi</taxon>
        <taxon>Cypriniformes</taxon>
        <taxon>Nemacheilidae</taxon>
        <taxon>Triplophysa</taxon>
    </lineage>
</organism>
<reference evidence="17 18" key="1">
    <citation type="journal article" date="2019" name="Mol. Ecol. Resour.">
        <title>Chromosome-level genome assembly of Triplophysa tibetana, a fish adapted to the harsh high-altitude environment of the Tibetan Plateau.</title>
        <authorList>
            <person name="Yang X."/>
            <person name="Liu H."/>
            <person name="Ma Z."/>
            <person name="Zou Y."/>
            <person name="Zou M."/>
            <person name="Mao Y."/>
            <person name="Li X."/>
            <person name="Wang H."/>
            <person name="Chen T."/>
            <person name="Wang W."/>
            <person name="Yang R."/>
        </authorList>
    </citation>
    <scope>NUCLEOTIDE SEQUENCE [LARGE SCALE GENOMIC DNA]</scope>
    <source>
        <strain evidence="17">TTIB1903HZAU</strain>
        <tissue evidence="17">Muscle</tissue>
    </source>
</reference>
<dbReference type="Proteomes" id="UP000324632">
    <property type="component" value="Chromosome 15"/>
</dbReference>
<evidence type="ECO:0000256" key="3">
    <source>
        <dbReference type="ARBA" id="ARBA00022707"/>
    </source>
</evidence>
<keyword evidence="7 13" id="KW-0829">Tyrosine-protein kinase</keyword>
<dbReference type="InterPro" id="IPR036860">
    <property type="entry name" value="SH2_dom_sf"/>
</dbReference>
<keyword evidence="18" id="KW-1185">Reference proteome</keyword>
<evidence type="ECO:0000256" key="8">
    <source>
        <dbReference type="ARBA" id="ARBA00023288"/>
    </source>
</evidence>
<feature type="domain" description="SH3" evidence="15">
    <location>
        <begin position="49"/>
        <end position="115"/>
    </location>
</feature>
<evidence type="ECO:0000256" key="2">
    <source>
        <dbReference type="ARBA" id="ARBA00022679"/>
    </source>
</evidence>
<dbReference type="PROSITE" id="PS00109">
    <property type="entry name" value="PROTEIN_KINASE_TYR"/>
    <property type="match status" value="1"/>
</dbReference>
<dbReference type="Pfam" id="PF07714">
    <property type="entry name" value="PK_Tyr_Ser-Thr"/>
    <property type="match status" value="1"/>
</dbReference>
<protein>
    <recommendedName>
        <fullName evidence="13">Tyrosine-protein kinase</fullName>
        <ecNumber evidence="13">2.7.10.2</ecNumber>
    </recommendedName>
</protein>
<feature type="domain" description="Protein kinase" evidence="16">
    <location>
        <begin position="238"/>
        <end position="490"/>
    </location>
</feature>
<dbReference type="SUPFAM" id="SSF50044">
    <property type="entry name" value="SH3-domain"/>
    <property type="match status" value="1"/>
</dbReference>
<evidence type="ECO:0000256" key="9">
    <source>
        <dbReference type="ARBA" id="ARBA00051245"/>
    </source>
</evidence>
<dbReference type="InterPro" id="IPR001245">
    <property type="entry name" value="Ser-Thr/Tyr_kinase_cat_dom"/>
</dbReference>
<evidence type="ECO:0000256" key="12">
    <source>
        <dbReference type="PROSITE-ProRule" id="PRU10141"/>
    </source>
</evidence>
<evidence type="ECO:0000256" key="10">
    <source>
        <dbReference type="PROSITE-ProRule" id="PRU00191"/>
    </source>
</evidence>
<dbReference type="PROSITE" id="PS50002">
    <property type="entry name" value="SH3"/>
    <property type="match status" value="1"/>
</dbReference>
<keyword evidence="1 11" id="KW-0728">SH3 domain</keyword>
<dbReference type="AlphaFoldDB" id="A0A5A9NLA0"/>
<keyword evidence="3" id="KW-0519">Myristate</keyword>
<dbReference type="PROSITE" id="PS50001">
    <property type="entry name" value="SH2"/>
    <property type="match status" value="1"/>
</dbReference>
<dbReference type="PROSITE" id="PS50011">
    <property type="entry name" value="PROTEIN_KINASE_DOM"/>
    <property type="match status" value="1"/>
</dbReference>
<dbReference type="SUPFAM" id="SSF56112">
    <property type="entry name" value="Protein kinase-like (PK-like)"/>
    <property type="match status" value="1"/>
</dbReference>
<dbReference type="InterPro" id="IPR001452">
    <property type="entry name" value="SH3_domain"/>
</dbReference>
<gene>
    <name evidence="17" type="ORF">E1301_Tti003071</name>
</gene>
<evidence type="ECO:0000256" key="7">
    <source>
        <dbReference type="ARBA" id="ARBA00023137"/>
    </source>
</evidence>
<dbReference type="SMART" id="SM00219">
    <property type="entry name" value="TyrKc"/>
    <property type="match status" value="1"/>
</dbReference>
<dbReference type="GO" id="GO:0005524">
    <property type="term" value="F:ATP binding"/>
    <property type="evidence" value="ECO:0007669"/>
    <property type="project" value="UniProtKB-UniRule"/>
</dbReference>
<proteinExistence type="inferred from homology"/>
<accession>A0A5A9NLA0</accession>
<evidence type="ECO:0000256" key="1">
    <source>
        <dbReference type="ARBA" id="ARBA00022443"/>
    </source>
</evidence>
<evidence type="ECO:0000256" key="5">
    <source>
        <dbReference type="ARBA" id="ARBA00022777"/>
    </source>
</evidence>
<comment type="similarity">
    <text evidence="13">Belongs to the protein kinase superfamily. Tyr protein kinase family.</text>
</comment>
<dbReference type="PANTHER" id="PTHR24418">
    <property type="entry name" value="TYROSINE-PROTEIN KINASE"/>
    <property type="match status" value="1"/>
</dbReference>
<dbReference type="InterPro" id="IPR020635">
    <property type="entry name" value="Tyr_kinase_cat_dom"/>
</dbReference>
<comment type="catalytic activity">
    <reaction evidence="9 13">
        <text>L-tyrosyl-[protein] + ATP = O-phospho-L-tyrosyl-[protein] + ADP + H(+)</text>
        <dbReference type="Rhea" id="RHEA:10596"/>
        <dbReference type="Rhea" id="RHEA-COMP:10136"/>
        <dbReference type="Rhea" id="RHEA-COMP:20101"/>
        <dbReference type="ChEBI" id="CHEBI:15378"/>
        <dbReference type="ChEBI" id="CHEBI:30616"/>
        <dbReference type="ChEBI" id="CHEBI:46858"/>
        <dbReference type="ChEBI" id="CHEBI:61978"/>
        <dbReference type="ChEBI" id="CHEBI:456216"/>
        <dbReference type="EC" id="2.7.10.2"/>
    </reaction>
</comment>
<dbReference type="EMBL" id="SOYY01000015">
    <property type="protein sequence ID" value="KAA0710822.1"/>
    <property type="molecule type" value="Genomic_DNA"/>
</dbReference>
<dbReference type="FunFam" id="1.10.510.10:FF:000554">
    <property type="entry name" value="Predicted protein"/>
    <property type="match status" value="1"/>
</dbReference>
<keyword evidence="2 13" id="KW-0808">Transferase</keyword>
<keyword evidence="6 12" id="KW-0067">ATP-binding</keyword>
<keyword evidence="8" id="KW-0449">Lipoprotein</keyword>
<dbReference type="GO" id="GO:0004715">
    <property type="term" value="F:non-membrane spanning protein tyrosine kinase activity"/>
    <property type="evidence" value="ECO:0007669"/>
    <property type="project" value="UniProtKB-EC"/>
</dbReference>
<keyword evidence="5 13" id="KW-0418">Kinase</keyword>
<dbReference type="Gene3D" id="2.30.30.40">
    <property type="entry name" value="SH3 Domains"/>
    <property type="match status" value="1"/>
</dbReference>
<dbReference type="InterPro" id="IPR036028">
    <property type="entry name" value="SH3-like_dom_sf"/>
</dbReference>
<evidence type="ECO:0000256" key="4">
    <source>
        <dbReference type="ARBA" id="ARBA00022741"/>
    </source>
</evidence>
<keyword evidence="10" id="KW-0727">SH2 domain</keyword>
<dbReference type="PRINTS" id="PR00109">
    <property type="entry name" value="TYRKINASE"/>
</dbReference>
<dbReference type="SMART" id="SM00252">
    <property type="entry name" value="SH2"/>
    <property type="match status" value="1"/>
</dbReference>
<sequence>MGNSVSTCKPRCPHCCLDCCPHCCLDCCPHCCLDCCPCCPQRKNEKTTIKRQTWTSIQNYTSRTTLDLELKKGDILEIMGENEDWLYVRRRTAKGQGIIHEEGYVPKNFVKPVESLEVQPWYFADVKRRIEAKRCLLRPQNDEGAFLVWKSDENDTYYLSVKNSPHARHYPIKQGEHYKNFFLVQRNIFKNLPELIEFYSKSQNGLCVKLNQPCVKLDQPAPPTLSFQLDREIDKQSLTKIKMLGSGEFADVWQGKWNGTTDVAIKEFKAVNPNITTEIEIMMNLRHERLLQLYAICTTNKPFCIVTELMNNGSLKTFLTEQKKGKKDIEFSLMMDFAIQITEGMIYLEDKIVHRDLRADNILLTNMQSCKIADFGLAQFVLTGNRRLSSGELVPVKWMAPEIFEDKNYTSKSDVWSFGILLTEIVTYGDEPYPGQDKQTCILGIKRGKRMERPAGCPEALYDIMLQCWKTNPAERPTFTELQEKLMALINEPVSAVE</sequence>
<evidence type="ECO:0000259" key="14">
    <source>
        <dbReference type="PROSITE" id="PS50001"/>
    </source>
</evidence>
<keyword evidence="4 12" id="KW-0547">Nucleotide-binding</keyword>